<evidence type="ECO:0000313" key="3">
    <source>
        <dbReference type="Proteomes" id="UP000503399"/>
    </source>
</evidence>
<evidence type="ECO:0000313" key="2">
    <source>
        <dbReference type="EMBL" id="CAB1129388.1"/>
    </source>
</evidence>
<accession>A0A6F8ZIH4</accession>
<feature type="compositionally biased region" description="Low complexity" evidence="1">
    <location>
        <begin position="245"/>
        <end position="266"/>
    </location>
</feature>
<gene>
    <name evidence="2" type="ORF">R50_1891</name>
</gene>
<protein>
    <submittedName>
        <fullName evidence="2">Uncharacterized protein</fullName>
    </submittedName>
</protein>
<dbReference type="AlphaFoldDB" id="A0A6F8ZIH4"/>
<reference evidence="2 3" key="1">
    <citation type="submission" date="2020-02" db="EMBL/GenBank/DDBJ databases">
        <authorList>
            <person name="Hogendoorn C."/>
        </authorList>
    </citation>
    <scope>NUCLEOTIDE SEQUENCE [LARGE SCALE GENOMIC DNA]</scope>
    <source>
        <strain evidence="2">R501</strain>
    </source>
</reference>
<keyword evidence="3" id="KW-1185">Reference proteome</keyword>
<dbReference type="Proteomes" id="UP000503399">
    <property type="component" value="Chromosome"/>
</dbReference>
<organism evidence="2 3">
    <name type="scientific">Candidatus Hydrogenisulfobacillus filiaventi</name>
    <dbReference type="NCBI Taxonomy" id="2707344"/>
    <lineage>
        <taxon>Bacteria</taxon>
        <taxon>Bacillati</taxon>
        <taxon>Bacillota</taxon>
        <taxon>Clostridia</taxon>
        <taxon>Eubacteriales</taxon>
        <taxon>Clostridiales Family XVII. Incertae Sedis</taxon>
        <taxon>Candidatus Hydrogenisulfobacillus</taxon>
    </lineage>
</organism>
<feature type="region of interest" description="Disordered" evidence="1">
    <location>
        <begin position="238"/>
        <end position="332"/>
    </location>
</feature>
<dbReference type="KEGG" id="hfv:R50_1891"/>
<evidence type="ECO:0000256" key="1">
    <source>
        <dbReference type="SAM" id="MobiDB-lite"/>
    </source>
</evidence>
<sequence>MPTTASGIASAASRWVPCHYYPATIPCFDRSCATCWPWLTLGRKHIRIPRELLGKWHITPNHDDTVAPTTQLLAFGLVMRLAHRLVMLRPIHKHTDPRAPRPLIVETYAGGARPLRQALAPLLGPGGHLAVSLTPSLLAAGRFEGRPALLAAYVSGHRNTLGLLTWNGHTWSRTGSLSEPPQYALTPLSADRFRLGLVPPVTYPLAAAAGRITALPAVRPGTIPNWILTPASGTVGGPVSPVPASPSAAGCPTPGPGATSPSTGRTRSGRPHYPVERPHRSQRHLPDHGHHPRPPGRPARPRRRLPPDCGAGPGQHQPPGTEVLDPGAAGVR</sequence>
<feature type="compositionally biased region" description="Basic and acidic residues" evidence="1">
    <location>
        <begin position="273"/>
        <end position="289"/>
    </location>
</feature>
<dbReference type="EMBL" id="LR778114">
    <property type="protein sequence ID" value="CAB1129388.1"/>
    <property type="molecule type" value="Genomic_DNA"/>
</dbReference>
<name>A0A6F8ZIH4_9FIRM</name>
<proteinExistence type="predicted"/>
<feature type="compositionally biased region" description="Basic residues" evidence="1">
    <location>
        <begin position="290"/>
        <end position="304"/>
    </location>
</feature>